<reference evidence="2 3" key="1">
    <citation type="submission" date="2021-01" db="EMBL/GenBank/DDBJ databases">
        <title>Whole genome shotgun sequence of Planotetraspora kaengkrachanensis NBRC 104272.</title>
        <authorList>
            <person name="Komaki H."/>
            <person name="Tamura T."/>
        </authorList>
    </citation>
    <scope>NUCLEOTIDE SEQUENCE [LARGE SCALE GENOMIC DNA]</scope>
    <source>
        <strain evidence="2 3">NBRC 104272</strain>
    </source>
</reference>
<gene>
    <name evidence="2" type="ORF">Pka01_58420</name>
</gene>
<keyword evidence="3" id="KW-1185">Reference proteome</keyword>
<feature type="region of interest" description="Disordered" evidence="1">
    <location>
        <begin position="297"/>
        <end position="317"/>
    </location>
</feature>
<dbReference type="NCBIfam" id="NF038083">
    <property type="entry name" value="CU044_5270_fam"/>
    <property type="match status" value="1"/>
</dbReference>
<dbReference type="InterPro" id="IPR047789">
    <property type="entry name" value="CU044_5270-like"/>
</dbReference>
<dbReference type="AlphaFoldDB" id="A0A8J3PXB5"/>
<comment type="caution">
    <text evidence="2">The sequence shown here is derived from an EMBL/GenBank/DDBJ whole genome shotgun (WGS) entry which is preliminary data.</text>
</comment>
<evidence type="ECO:0000256" key="1">
    <source>
        <dbReference type="SAM" id="MobiDB-lite"/>
    </source>
</evidence>
<evidence type="ECO:0000313" key="3">
    <source>
        <dbReference type="Proteomes" id="UP000630097"/>
    </source>
</evidence>
<dbReference type="Proteomes" id="UP000630097">
    <property type="component" value="Unassembled WGS sequence"/>
</dbReference>
<organism evidence="2 3">
    <name type="scientific">Planotetraspora kaengkrachanensis</name>
    <dbReference type="NCBI Taxonomy" id="575193"/>
    <lineage>
        <taxon>Bacteria</taxon>
        <taxon>Bacillati</taxon>
        <taxon>Actinomycetota</taxon>
        <taxon>Actinomycetes</taxon>
        <taxon>Streptosporangiales</taxon>
        <taxon>Streptosporangiaceae</taxon>
        <taxon>Planotetraspora</taxon>
    </lineage>
</organism>
<evidence type="ECO:0008006" key="4">
    <source>
        <dbReference type="Google" id="ProtNLM"/>
    </source>
</evidence>
<dbReference type="RefSeq" id="WP_203886043.1">
    <property type="nucleotide sequence ID" value="NZ_BAABHH010000023.1"/>
</dbReference>
<sequence length="347" mass="37109">MDELDLLAELRRDTPRISPAATTAARARLIEAMETPERPTRQVGPVAWRAGLVAALAAAIVTGTVVTEGDGPGPGRGPGFTGMLSAAQPAVAAVADRARTVADREPADSLDPTAWAYVETLQRESQSHEMSTLSDWYTLDGLHYAGVDDSGRITVFNGEPLRDVPSQAFLLDAPNDAEGMARHVYAEVDRIIQGERDHTIRGEIGVDTSRGRDVAAFTLVKQVLLSFYVTPRQQAALYGALAYIPGVTVIDDVADAAGRHGQAFGITDSQSVRSEIIIDSRTYRYLGTRAIFTEDWTEPSHPPGIAPDSDPAHPLRFPKGTVIELTAKMASGIVSGPGEREEGGESP</sequence>
<proteinExistence type="predicted"/>
<evidence type="ECO:0000313" key="2">
    <source>
        <dbReference type="EMBL" id="GIG82715.1"/>
    </source>
</evidence>
<name>A0A8J3PXB5_9ACTN</name>
<protein>
    <recommendedName>
        <fullName evidence="4">CU044_5270 family protein</fullName>
    </recommendedName>
</protein>
<accession>A0A8J3PXB5</accession>
<dbReference type="EMBL" id="BONV01000032">
    <property type="protein sequence ID" value="GIG82715.1"/>
    <property type="molecule type" value="Genomic_DNA"/>
</dbReference>